<keyword evidence="4 6" id="KW-1133">Transmembrane helix</keyword>
<dbReference type="InterPro" id="IPR011701">
    <property type="entry name" value="MFS"/>
</dbReference>
<feature type="domain" description="Major facilitator superfamily (MFS) profile" evidence="7">
    <location>
        <begin position="22"/>
        <end position="516"/>
    </location>
</feature>
<feature type="transmembrane region" description="Helical" evidence="6">
    <location>
        <begin position="313"/>
        <end position="331"/>
    </location>
</feature>
<evidence type="ECO:0000256" key="2">
    <source>
        <dbReference type="ARBA" id="ARBA00022448"/>
    </source>
</evidence>
<feature type="transmembrane region" description="Helical" evidence="6">
    <location>
        <begin position="396"/>
        <end position="418"/>
    </location>
</feature>
<feature type="transmembrane region" description="Helical" evidence="6">
    <location>
        <begin position="152"/>
        <end position="175"/>
    </location>
</feature>
<comment type="subcellular location">
    <subcellularLocation>
        <location evidence="1">Membrane</location>
        <topology evidence="1">Multi-pass membrane protein</topology>
    </subcellularLocation>
</comment>
<dbReference type="InterPro" id="IPR036259">
    <property type="entry name" value="MFS_trans_sf"/>
</dbReference>
<evidence type="ECO:0000259" key="7">
    <source>
        <dbReference type="PROSITE" id="PS50850"/>
    </source>
</evidence>
<feature type="transmembrane region" description="Helical" evidence="6">
    <location>
        <begin position="249"/>
        <end position="273"/>
    </location>
</feature>
<evidence type="ECO:0000256" key="1">
    <source>
        <dbReference type="ARBA" id="ARBA00004141"/>
    </source>
</evidence>
<dbReference type="PANTHER" id="PTHR23506">
    <property type="entry name" value="GH10249P"/>
    <property type="match status" value="1"/>
</dbReference>
<feature type="transmembrane region" description="Helical" evidence="6">
    <location>
        <begin position="279"/>
        <end position="301"/>
    </location>
</feature>
<dbReference type="GO" id="GO:0016020">
    <property type="term" value="C:membrane"/>
    <property type="evidence" value="ECO:0007669"/>
    <property type="project" value="UniProtKB-SubCell"/>
</dbReference>
<protein>
    <recommendedName>
        <fullName evidence="7">Major facilitator superfamily (MFS) profile domain-containing protein</fullName>
    </recommendedName>
</protein>
<feature type="transmembrane region" description="Helical" evidence="6">
    <location>
        <begin position="181"/>
        <end position="201"/>
    </location>
</feature>
<feature type="transmembrane region" description="Helical" evidence="6">
    <location>
        <begin position="61"/>
        <end position="81"/>
    </location>
</feature>
<dbReference type="PROSITE" id="PS50850">
    <property type="entry name" value="MFS"/>
    <property type="match status" value="1"/>
</dbReference>
<evidence type="ECO:0000256" key="5">
    <source>
        <dbReference type="ARBA" id="ARBA00023136"/>
    </source>
</evidence>
<dbReference type="InterPro" id="IPR050930">
    <property type="entry name" value="MFS_Vesicular_Transporter"/>
</dbReference>
<dbReference type="InterPro" id="IPR020846">
    <property type="entry name" value="MFS_dom"/>
</dbReference>
<organism evidence="8 9">
    <name type="scientific">Penicillium angulare</name>
    <dbReference type="NCBI Taxonomy" id="116970"/>
    <lineage>
        <taxon>Eukaryota</taxon>
        <taxon>Fungi</taxon>
        <taxon>Dikarya</taxon>
        <taxon>Ascomycota</taxon>
        <taxon>Pezizomycotina</taxon>
        <taxon>Eurotiomycetes</taxon>
        <taxon>Eurotiomycetidae</taxon>
        <taxon>Eurotiales</taxon>
        <taxon>Aspergillaceae</taxon>
        <taxon>Penicillium</taxon>
    </lineage>
</organism>
<reference evidence="8" key="2">
    <citation type="journal article" date="2023" name="IMA Fungus">
        <title>Comparative genomic study of the Penicillium genus elucidates a diverse pangenome and 15 lateral gene transfer events.</title>
        <authorList>
            <person name="Petersen C."/>
            <person name="Sorensen T."/>
            <person name="Nielsen M.R."/>
            <person name="Sondergaard T.E."/>
            <person name="Sorensen J.L."/>
            <person name="Fitzpatrick D.A."/>
            <person name="Frisvad J.C."/>
            <person name="Nielsen K.L."/>
        </authorList>
    </citation>
    <scope>NUCLEOTIDE SEQUENCE</scope>
    <source>
        <strain evidence="8">IBT 30069</strain>
    </source>
</reference>
<dbReference type="PANTHER" id="PTHR23506:SF35">
    <property type="entry name" value="MAJOR FACILITATOR SUPERFAMILY (MFS) PROFILE DOMAIN-CONTAINING PROTEIN-RELATED"/>
    <property type="match status" value="1"/>
</dbReference>
<dbReference type="EMBL" id="JAPQKH010000007">
    <property type="protein sequence ID" value="KAJ5087594.1"/>
    <property type="molecule type" value="Genomic_DNA"/>
</dbReference>
<dbReference type="Proteomes" id="UP001149165">
    <property type="component" value="Unassembled WGS sequence"/>
</dbReference>
<gene>
    <name evidence="8" type="ORF">N7456_011210</name>
</gene>
<dbReference type="Pfam" id="PF07690">
    <property type="entry name" value="MFS_1"/>
    <property type="match status" value="1"/>
</dbReference>
<evidence type="ECO:0000256" key="4">
    <source>
        <dbReference type="ARBA" id="ARBA00022989"/>
    </source>
</evidence>
<dbReference type="CDD" id="cd17325">
    <property type="entry name" value="MFS_MdtG_SLC18_like"/>
    <property type="match status" value="1"/>
</dbReference>
<dbReference type="OrthoDB" id="5086884at2759"/>
<accession>A0A9W9ETG8</accession>
<evidence type="ECO:0000256" key="6">
    <source>
        <dbReference type="SAM" id="Phobius"/>
    </source>
</evidence>
<keyword evidence="3 6" id="KW-0812">Transmembrane</keyword>
<feature type="transmembrane region" description="Helical" evidence="6">
    <location>
        <begin position="93"/>
        <end position="120"/>
    </location>
</feature>
<feature type="transmembrane region" description="Helical" evidence="6">
    <location>
        <begin position="351"/>
        <end position="376"/>
    </location>
</feature>
<dbReference type="GO" id="GO:0022857">
    <property type="term" value="F:transmembrane transporter activity"/>
    <property type="evidence" value="ECO:0007669"/>
    <property type="project" value="InterPro"/>
</dbReference>
<name>A0A9W9ETG8_9EURO</name>
<reference evidence="8" key="1">
    <citation type="submission" date="2022-11" db="EMBL/GenBank/DDBJ databases">
        <authorList>
            <person name="Petersen C."/>
        </authorList>
    </citation>
    <scope>NUCLEOTIDE SEQUENCE</scope>
    <source>
        <strain evidence="8">IBT 30069</strain>
    </source>
</reference>
<keyword evidence="2" id="KW-0813">Transport</keyword>
<feature type="transmembrane region" description="Helical" evidence="6">
    <location>
        <begin position="20"/>
        <end position="41"/>
    </location>
</feature>
<dbReference type="SUPFAM" id="SSF103473">
    <property type="entry name" value="MFS general substrate transporter"/>
    <property type="match status" value="1"/>
</dbReference>
<dbReference type="AlphaFoldDB" id="A0A9W9ETG8"/>
<sequence length="516" mass="55834">MDDYNRNSTTVFYEQRSSRWFIFMTIAIALFAETFLYGFLVPILEYMFQDRLHTDPSQTQMLTSAILGLHGLLAMLSGPIIGHFADKRPNHKFTLLCSLGFCILGTCMVAGARSVAILFIGRVIQGIAGSAVWIVGLATVANVISESNMGSVMGLMMSFANSGTICGPAISGLMIETTSYWVTWSIPLIVLVIDLVARLAMIERPIPDTKGDDIDDTTPLLPSIEEQTGSDSGHGRSFWRIILTDSCSLICLFITLTSSTVTTSFHATLPLYIEERFGWGPSTAGLLFAGLVVPGLIIGPLAGWTRDRVGARLPIMAGSIVQVGLLFMLGISGGSSNHSTSVPSWSKSVYIAAIIGIGAARPFVSGIAPAEMTAAIKLREKQTPGIFGSQGSTSRIFSLLDVAVSFGTMIGPVIGGPLKELAGWKYMNWTWKRTPKKLTPLTVALGRSLFYVYKGYYGRTGNKFARIMGTWQIYPHADKTIKTLRSDFSMGALVVPNGFVSTANSASMTLLEPENR</sequence>
<evidence type="ECO:0000313" key="9">
    <source>
        <dbReference type="Proteomes" id="UP001149165"/>
    </source>
</evidence>
<evidence type="ECO:0000256" key="3">
    <source>
        <dbReference type="ARBA" id="ARBA00022692"/>
    </source>
</evidence>
<keyword evidence="5 6" id="KW-0472">Membrane</keyword>
<keyword evidence="9" id="KW-1185">Reference proteome</keyword>
<comment type="caution">
    <text evidence="8">The sequence shown here is derived from an EMBL/GenBank/DDBJ whole genome shotgun (WGS) entry which is preliminary data.</text>
</comment>
<dbReference type="Gene3D" id="1.20.1250.20">
    <property type="entry name" value="MFS general substrate transporter like domains"/>
    <property type="match status" value="2"/>
</dbReference>
<evidence type="ECO:0000313" key="8">
    <source>
        <dbReference type="EMBL" id="KAJ5087594.1"/>
    </source>
</evidence>
<proteinExistence type="predicted"/>
<feature type="transmembrane region" description="Helical" evidence="6">
    <location>
        <begin position="126"/>
        <end position="145"/>
    </location>
</feature>
<feature type="transmembrane region" description="Helical" evidence="6">
    <location>
        <begin position="438"/>
        <end position="456"/>
    </location>
</feature>